<name>A0AAW4VII4_9FIRM</name>
<dbReference type="RefSeq" id="WP_117871637.1">
    <property type="nucleotide sequence ID" value="NZ_JAJDKQ010000005.1"/>
</dbReference>
<gene>
    <name evidence="3" type="ORF">LJD74_04430</name>
</gene>
<keyword evidence="1" id="KW-0804">Transcription</keyword>
<reference evidence="3" key="1">
    <citation type="submission" date="2021-10" db="EMBL/GenBank/DDBJ databases">
        <title>Collection of gut derived symbiotic bacterial strains cultured from healthy donors.</title>
        <authorList>
            <person name="Lin H."/>
            <person name="Littmann E."/>
            <person name="Kohout C."/>
            <person name="Pamer E.G."/>
        </authorList>
    </citation>
    <scope>NUCLEOTIDE SEQUENCE</scope>
    <source>
        <strain evidence="3">DFI.5.2</strain>
    </source>
</reference>
<dbReference type="Proteomes" id="UP001197827">
    <property type="component" value="Unassembled WGS sequence"/>
</dbReference>
<dbReference type="SUPFAM" id="SSF82679">
    <property type="entry name" value="N-utilization substance G protein NusG, N-terminal domain"/>
    <property type="match status" value="1"/>
</dbReference>
<feature type="domain" description="NusG-like N-terminal" evidence="2">
    <location>
        <begin position="1"/>
        <end position="97"/>
    </location>
</feature>
<accession>A0AAW4VII4</accession>
<dbReference type="EMBL" id="JAJDKQ010000005">
    <property type="protein sequence ID" value="MCB8561261.1"/>
    <property type="molecule type" value="Genomic_DNA"/>
</dbReference>
<dbReference type="GO" id="GO:0006354">
    <property type="term" value="P:DNA-templated transcription elongation"/>
    <property type="evidence" value="ECO:0007669"/>
    <property type="project" value="InterPro"/>
</dbReference>
<dbReference type="InterPro" id="IPR036735">
    <property type="entry name" value="NGN_dom_sf"/>
</dbReference>
<protein>
    <recommendedName>
        <fullName evidence="2">NusG-like N-terminal domain-containing protein</fullName>
    </recommendedName>
</protein>
<dbReference type="InterPro" id="IPR006645">
    <property type="entry name" value="NGN-like_dom"/>
</dbReference>
<dbReference type="Gene3D" id="3.30.70.940">
    <property type="entry name" value="NusG, N-terminal domain"/>
    <property type="match status" value="1"/>
</dbReference>
<sequence length="161" mass="19019">MNYYVLFCQSLKIEKLYHTFNLKKDTEAFIPRMERYIRSKDKIVIQNMFPGYLFIKTTMNQTEFDTLLLLMKEERDGVIRELKKEEVSALTKEEIKLLDILLNKQYILVMSKGYKVNGRTKIIEGPLKKLEEHIVAVDKKSHEAVLNIEFLNKKLKAGIEM</sequence>
<evidence type="ECO:0000256" key="1">
    <source>
        <dbReference type="ARBA" id="ARBA00023163"/>
    </source>
</evidence>
<evidence type="ECO:0000313" key="3">
    <source>
        <dbReference type="EMBL" id="MCB8561261.1"/>
    </source>
</evidence>
<dbReference type="CDD" id="cd08000">
    <property type="entry name" value="NGN"/>
    <property type="match status" value="1"/>
</dbReference>
<evidence type="ECO:0000259" key="2">
    <source>
        <dbReference type="Pfam" id="PF02357"/>
    </source>
</evidence>
<comment type="caution">
    <text evidence="3">The sequence shown here is derived from an EMBL/GenBank/DDBJ whole genome shotgun (WGS) entry which is preliminary data.</text>
</comment>
<proteinExistence type="predicted"/>
<organism evidence="3 4">
    <name type="scientific">Faecalibacillus intestinalis</name>
    <dbReference type="NCBI Taxonomy" id="1982626"/>
    <lineage>
        <taxon>Bacteria</taxon>
        <taxon>Bacillati</taxon>
        <taxon>Bacillota</taxon>
        <taxon>Erysipelotrichia</taxon>
        <taxon>Erysipelotrichales</taxon>
        <taxon>Coprobacillaceae</taxon>
        <taxon>Faecalibacillus</taxon>
    </lineage>
</organism>
<dbReference type="Pfam" id="PF02357">
    <property type="entry name" value="NusG"/>
    <property type="match status" value="1"/>
</dbReference>
<dbReference type="AlphaFoldDB" id="A0AAW4VII4"/>
<evidence type="ECO:0000313" key="4">
    <source>
        <dbReference type="Proteomes" id="UP001197827"/>
    </source>
</evidence>